<protein>
    <submittedName>
        <fullName evidence="1">16603_t:CDS:1</fullName>
    </submittedName>
</protein>
<proteinExistence type="predicted"/>
<reference evidence="1" key="1">
    <citation type="submission" date="2021-06" db="EMBL/GenBank/DDBJ databases">
        <authorList>
            <person name="Kallberg Y."/>
            <person name="Tangrot J."/>
            <person name="Rosling A."/>
        </authorList>
    </citation>
    <scope>NUCLEOTIDE SEQUENCE</scope>
    <source>
        <strain evidence="1">IL203A</strain>
    </source>
</reference>
<name>A0ACA9N9H1_9GLOM</name>
<evidence type="ECO:0000313" key="1">
    <source>
        <dbReference type="EMBL" id="CAG8643415.1"/>
    </source>
</evidence>
<sequence length="223" mass="26087">VLGQLNNATNQIVPKTVYTDADPAMGAVLKNMWPTTHHSHCIFHLNNNFVKKLKLIMGKSFKECYWLFYSSRNSLLEIDFERRWMQFVEFVEPFPKAHRYAIETLYPTRHSWAREVSHSSTLLHLIDAIQNRLDEEARYARISEQKNMNPSIGLSHIASQYFSGIDSLLKEYLTPHILSLQCIQLSESFLYDATEISFDWDNFLLEPEDITENGCLEDDYERS</sequence>
<accession>A0ACA9N9H1</accession>
<dbReference type="Proteomes" id="UP000789702">
    <property type="component" value="Unassembled WGS sequence"/>
</dbReference>
<dbReference type="EMBL" id="CAJVPU010014947">
    <property type="protein sequence ID" value="CAG8643415.1"/>
    <property type="molecule type" value="Genomic_DNA"/>
</dbReference>
<feature type="non-terminal residue" evidence="1">
    <location>
        <position position="1"/>
    </location>
</feature>
<gene>
    <name evidence="1" type="ORF">DHETER_LOCUS8948</name>
</gene>
<keyword evidence="2" id="KW-1185">Reference proteome</keyword>
<evidence type="ECO:0000313" key="2">
    <source>
        <dbReference type="Proteomes" id="UP000789702"/>
    </source>
</evidence>
<organism evidence="1 2">
    <name type="scientific">Dentiscutata heterogama</name>
    <dbReference type="NCBI Taxonomy" id="1316150"/>
    <lineage>
        <taxon>Eukaryota</taxon>
        <taxon>Fungi</taxon>
        <taxon>Fungi incertae sedis</taxon>
        <taxon>Mucoromycota</taxon>
        <taxon>Glomeromycotina</taxon>
        <taxon>Glomeromycetes</taxon>
        <taxon>Diversisporales</taxon>
        <taxon>Gigasporaceae</taxon>
        <taxon>Dentiscutata</taxon>
    </lineage>
</organism>
<comment type="caution">
    <text evidence="1">The sequence shown here is derived from an EMBL/GenBank/DDBJ whole genome shotgun (WGS) entry which is preliminary data.</text>
</comment>